<feature type="domain" description="EH" evidence="2">
    <location>
        <begin position="476"/>
        <end position="567"/>
    </location>
</feature>
<gene>
    <name evidence="3" type="ORF">PMAA_031410</name>
</gene>
<organism evidence="3 4">
    <name type="scientific">Talaromyces marneffei (strain ATCC 18224 / CBS 334.59 / QM 7333)</name>
    <name type="common">Penicillium marneffei</name>
    <dbReference type="NCBI Taxonomy" id="441960"/>
    <lineage>
        <taxon>Eukaryota</taxon>
        <taxon>Fungi</taxon>
        <taxon>Dikarya</taxon>
        <taxon>Ascomycota</taxon>
        <taxon>Pezizomycotina</taxon>
        <taxon>Eurotiomycetes</taxon>
        <taxon>Eurotiomycetidae</taxon>
        <taxon>Eurotiales</taxon>
        <taxon>Trichocomaceae</taxon>
        <taxon>Talaromyces</taxon>
        <taxon>Talaromyces sect. Talaromyces</taxon>
    </lineage>
</organism>
<dbReference type="VEuPathDB" id="FungiDB:PMAA_031410"/>
<feature type="compositionally biased region" description="Basic and acidic residues" evidence="1">
    <location>
        <begin position="414"/>
        <end position="428"/>
    </location>
</feature>
<dbReference type="CDD" id="cd00052">
    <property type="entry name" value="EH"/>
    <property type="match status" value="1"/>
</dbReference>
<feature type="compositionally biased region" description="Low complexity" evidence="1">
    <location>
        <begin position="243"/>
        <end position="253"/>
    </location>
</feature>
<dbReference type="InterPro" id="IPR011992">
    <property type="entry name" value="EF-hand-dom_pair"/>
</dbReference>
<feature type="compositionally biased region" description="Low complexity" evidence="1">
    <location>
        <begin position="122"/>
        <end position="134"/>
    </location>
</feature>
<dbReference type="Gene3D" id="1.10.238.10">
    <property type="entry name" value="EF-hand"/>
    <property type="match status" value="1"/>
</dbReference>
<feature type="compositionally biased region" description="Polar residues" evidence="1">
    <location>
        <begin position="206"/>
        <end position="220"/>
    </location>
</feature>
<accession>B6Q4T8</accession>
<dbReference type="OrthoDB" id="10045710at2759"/>
<feature type="compositionally biased region" description="Basic and acidic residues" evidence="1">
    <location>
        <begin position="64"/>
        <end position="74"/>
    </location>
</feature>
<dbReference type="AlphaFoldDB" id="B6Q4T8"/>
<protein>
    <recommendedName>
        <fullName evidence="2">EH domain-containing protein</fullName>
    </recommendedName>
</protein>
<feature type="compositionally biased region" description="Low complexity" evidence="1">
    <location>
        <begin position="358"/>
        <end position="372"/>
    </location>
</feature>
<feature type="compositionally biased region" description="Basic and acidic residues" evidence="1">
    <location>
        <begin position="225"/>
        <end position="235"/>
    </location>
</feature>
<feature type="compositionally biased region" description="Basic residues" evidence="1">
    <location>
        <begin position="429"/>
        <end position="442"/>
    </location>
</feature>
<dbReference type="SUPFAM" id="SSF47473">
    <property type="entry name" value="EF-hand"/>
    <property type="match status" value="1"/>
</dbReference>
<dbReference type="Pfam" id="PF12763">
    <property type="entry name" value="EH"/>
    <property type="match status" value="1"/>
</dbReference>
<feature type="region of interest" description="Disordered" evidence="1">
    <location>
        <begin position="1"/>
        <end position="22"/>
    </location>
</feature>
<dbReference type="EMBL" id="DS995899">
    <property type="protein sequence ID" value="EEA28327.1"/>
    <property type="molecule type" value="Genomic_DNA"/>
</dbReference>
<feature type="region of interest" description="Disordered" evidence="1">
    <location>
        <begin position="37"/>
        <end position="451"/>
    </location>
</feature>
<feature type="compositionally biased region" description="Pro residues" evidence="1">
    <location>
        <begin position="373"/>
        <end position="382"/>
    </location>
</feature>
<proteinExistence type="predicted"/>
<dbReference type="SMART" id="SM00027">
    <property type="entry name" value="EH"/>
    <property type="match status" value="1"/>
</dbReference>
<sequence length="584" mass="63666">MSGGIQTVGRDGRRMSRQPTGNVMLNSTALQGANMAFNARSPNRETSLNAQSSRDVLRAPMKSDPPRSTRPKDDPEPEPVSEMPEAGLVMDRIKVFSGSTVSRPSRNRAGSDIPGSDTPQMQAAQLAALRSASRTPQAGPPSPSVSPVRRAMTGSTNSTRKPISPAPKPDFLSVQNSRSVHAPVPIRKSPVVVRSLTGSLDEERASSTGGRLQSRQTGLPGSSAGERRPKADEVIRPSTARDSTSQPKLTKTKPQPPATKPKLVQPASDDKKLQPEPPKKPPHLGDNAQGKKSQASGTRNTATRETSQSDTTSISSARAQSVNNEETSSGSHYTTPSRQNTGNANGQSGMTKEALADAIIASSLASSRAPSPYSAPPPLPPPRRSRSRSILHPGDILKKDRRTTSNPPKGLRQTLRDPPKSDVEDNKSPGRRHLIRHHPHKHHEGDRKRWRQEVTETARKRYEGVWAANKGLWAPAESVIYRIFPDLPRTLVSSDLVVNLVVRDIWARSRLPAHTLEQIWNLVDRSEIGMLSREEFVVGLWLIDEILQGHKIPVKVPDSVWDSVRHLPGIKIPQEFGASRAVNK</sequence>
<dbReference type="STRING" id="441960.B6Q4T8"/>
<dbReference type="PROSITE" id="PS50031">
    <property type="entry name" value="EH"/>
    <property type="match status" value="1"/>
</dbReference>
<feature type="compositionally biased region" description="Polar residues" evidence="1">
    <location>
        <begin position="290"/>
        <end position="350"/>
    </location>
</feature>
<reference evidence="4" key="1">
    <citation type="journal article" date="2015" name="Genome Announc.">
        <title>Genome sequence of the AIDS-associated pathogen Penicillium marneffei (ATCC18224) and its near taxonomic relative Talaromyces stipitatus (ATCC10500).</title>
        <authorList>
            <person name="Nierman W.C."/>
            <person name="Fedorova-Abrams N.D."/>
            <person name="Andrianopoulos A."/>
        </authorList>
    </citation>
    <scope>NUCLEOTIDE SEQUENCE [LARGE SCALE GENOMIC DNA]</scope>
    <source>
        <strain evidence="4">ATCC 18224 / CBS 334.59 / QM 7333</strain>
    </source>
</reference>
<evidence type="ECO:0000313" key="3">
    <source>
        <dbReference type="EMBL" id="EEA28327.1"/>
    </source>
</evidence>
<keyword evidence="4" id="KW-1185">Reference proteome</keyword>
<name>B6Q4T8_TALMQ</name>
<evidence type="ECO:0000259" key="2">
    <source>
        <dbReference type="PROSITE" id="PS50031"/>
    </source>
</evidence>
<evidence type="ECO:0000256" key="1">
    <source>
        <dbReference type="SAM" id="MobiDB-lite"/>
    </source>
</evidence>
<dbReference type="HOGENOM" id="CLU_014603_1_0_1"/>
<dbReference type="InterPro" id="IPR000261">
    <property type="entry name" value="EH_dom"/>
</dbReference>
<dbReference type="Proteomes" id="UP000001294">
    <property type="component" value="Unassembled WGS sequence"/>
</dbReference>
<feature type="compositionally biased region" description="Polar residues" evidence="1">
    <location>
        <begin position="40"/>
        <end position="54"/>
    </location>
</feature>
<dbReference type="PhylomeDB" id="B6Q4T8"/>
<feature type="compositionally biased region" description="Basic and acidic residues" evidence="1">
    <location>
        <begin position="268"/>
        <end position="279"/>
    </location>
</feature>
<evidence type="ECO:0000313" key="4">
    <source>
        <dbReference type="Proteomes" id="UP000001294"/>
    </source>
</evidence>